<reference evidence="2 3" key="1">
    <citation type="journal article" date="2020" name="New Microbes New Infect">
        <title>Sellimonas caecigallum sp. nov., description and genome sequence of a new member of the Sellimonas genus isolated from the cecum of feral chicken.</title>
        <authorList>
            <person name="Wongkuna S."/>
            <person name="Ghimire S."/>
            <person name="Antony L."/>
            <person name="Chankhamhaengdecha S."/>
            <person name="Janvilisri T."/>
            <person name="Scaria J."/>
        </authorList>
    </citation>
    <scope>NUCLEOTIDE SEQUENCE [LARGE SCALE GENOMIC DNA]</scope>
    <source>
        <strain evidence="2 3">SW451</strain>
    </source>
</reference>
<evidence type="ECO:0000259" key="1">
    <source>
        <dbReference type="PROSITE" id="PS50994"/>
    </source>
</evidence>
<evidence type="ECO:0000313" key="2">
    <source>
        <dbReference type="EMBL" id="MBY0757829.1"/>
    </source>
</evidence>
<name>A0ABS7L465_9FIRM</name>
<dbReference type="Gene3D" id="3.30.420.10">
    <property type="entry name" value="Ribonuclease H-like superfamily/Ribonuclease H"/>
    <property type="match status" value="1"/>
</dbReference>
<dbReference type="Pfam" id="PF13333">
    <property type="entry name" value="rve_2"/>
    <property type="match status" value="1"/>
</dbReference>
<sequence>MEYILSSAKRRKSTILLSRKKQLKSANPDAKPIFHSDRGFQYTSRVFQKQLEDNEMIQSMSRVGHCIDNGPTEGFWGIIKSEMYQMYKITDEMSLRNAIREYMRFYRDERPQSRYNCKTPAEVRSEALSSAVPQAYPIAKNKRIEKCKAKWCA</sequence>
<dbReference type="InterPro" id="IPR012337">
    <property type="entry name" value="RNaseH-like_sf"/>
</dbReference>
<dbReference type="Proteomes" id="UP000779049">
    <property type="component" value="Unassembled WGS sequence"/>
</dbReference>
<dbReference type="EMBL" id="VIRV01000001">
    <property type="protein sequence ID" value="MBY0757829.1"/>
    <property type="molecule type" value="Genomic_DNA"/>
</dbReference>
<accession>A0ABS7L465</accession>
<dbReference type="SUPFAM" id="SSF53098">
    <property type="entry name" value="Ribonuclease H-like"/>
    <property type="match status" value="1"/>
</dbReference>
<dbReference type="PANTHER" id="PTHR46889:SF4">
    <property type="entry name" value="TRANSPOSASE INSO FOR INSERTION SEQUENCE ELEMENT IS911B-RELATED"/>
    <property type="match status" value="1"/>
</dbReference>
<comment type="caution">
    <text evidence="2">The sequence shown here is derived from an EMBL/GenBank/DDBJ whole genome shotgun (WGS) entry which is preliminary data.</text>
</comment>
<dbReference type="PANTHER" id="PTHR46889">
    <property type="entry name" value="TRANSPOSASE INSF FOR INSERTION SEQUENCE IS3B-RELATED"/>
    <property type="match status" value="1"/>
</dbReference>
<dbReference type="InterPro" id="IPR036397">
    <property type="entry name" value="RNaseH_sf"/>
</dbReference>
<keyword evidence="3" id="KW-1185">Reference proteome</keyword>
<protein>
    <submittedName>
        <fullName evidence="2">DDE-type integrase/transposase/recombinase</fullName>
    </submittedName>
</protein>
<evidence type="ECO:0000313" key="3">
    <source>
        <dbReference type="Proteomes" id="UP000779049"/>
    </source>
</evidence>
<dbReference type="InterPro" id="IPR050900">
    <property type="entry name" value="Transposase_IS3/IS150/IS904"/>
</dbReference>
<dbReference type="PROSITE" id="PS50994">
    <property type="entry name" value="INTEGRASE"/>
    <property type="match status" value="1"/>
</dbReference>
<organism evidence="2 3">
    <name type="scientific">Sellimonas caecigallum</name>
    <dbReference type="NCBI Taxonomy" id="2592333"/>
    <lineage>
        <taxon>Bacteria</taxon>
        <taxon>Bacillati</taxon>
        <taxon>Bacillota</taxon>
        <taxon>Clostridia</taxon>
        <taxon>Lachnospirales</taxon>
        <taxon>Lachnospiraceae</taxon>
        <taxon>Sellimonas</taxon>
    </lineage>
</organism>
<gene>
    <name evidence="2" type="ORF">FLB61_01720</name>
</gene>
<dbReference type="InterPro" id="IPR001584">
    <property type="entry name" value="Integrase_cat-core"/>
</dbReference>
<proteinExistence type="predicted"/>
<feature type="domain" description="Integrase catalytic" evidence="1">
    <location>
        <begin position="1"/>
        <end position="128"/>
    </location>
</feature>